<proteinExistence type="predicted"/>
<comment type="caution">
    <text evidence="1">The sequence shown here is derived from an EMBL/GenBank/DDBJ whole genome shotgun (WGS) entry which is preliminary data.</text>
</comment>
<reference evidence="1" key="1">
    <citation type="submission" date="2020-11" db="EMBL/GenBank/DDBJ databases">
        <title>Isolation and identification of active actinomycetes.</title>
        <authorList>
            <person name="Sun X."/>
        </authorList>
    </citation>
    <scope>NUCLEOTIDE SEQUENCE</scope>
    <source>
        <strain evidence="1">NEAU-A11</strain>
    </source>
</reference>
<name>A0A931FXI9_9ACTN</name>
<dbReference type="AlphaFoldDB" id="A0A931FXI9"/>
<organism evidence="1 2">
    <name type="scientific">Actinoplanes aureus</name>
    <dbReference type="NCBI Taxonomy" id="2792083"/>
    <lineage>
        <taxon>Bacteria</taxon>
        <taxon>Bacillati</taxon>
        <taxon>Actinomycetota</taxon>
        <taxon>Actinomycetes</taxon>
        <taxon>Micromonosporales</taxon>
        <taxon>Micromonosporaceae</taxon>
        <taxon>Actinoplanes</taxon>
    </lineage>
</organism>
<sequence length="72" mass="8158">MMEFLVLIVVVALLLTALMRFAVWARGKGIGGGLMGPIDEAWHPSADRFRRETVIHEQRVLPPRPGDDLYRD</sequence>
<keyword evidence="2" id="KW-1185">Reference proteome</keyword>
<gene>
    <name evidence="1" type="ORF">I4J89_19355</name>
</gene>
<evidence type="ECO:0000313" key="1">
    <source>
        <dbReference type="EMBL" id="MBG0563608.1"/>
    </source>
</evidence>
<protein>
    <submittedName>
        <fullName evidence="1">Uncharacterized protein</fullName>
    </submittedName>
</protein>
<accession>A0A931FXI9</accession>
<dbReference type="EMBL" id="JADQTO010000008">
    <property type="protein sequence ID" value="MBG0563608.1"/>
    <property type="molecule type" value="Genomic_DNA"/>
</dbReference>
<evidence type="ECO:0000313" key="2">
    <source>
        <dbReference type="Proteomes" id="UP000598146"/>
    </source>
</evidence>
<dbReference type="Proteomes" id="UP000598146">
    <property type="component" value="Unassembled WGS sequence"/>
</dbReference>
<dbReference type="RefSeq" id="WP_196415384.1">
    <property type="nucleotide sequence ID" value="NZ_JADQTO010000008.1"/>
</dbReference>